<protein>
    <submittedName>
        <fullName evidence="5">Alkaline phosphatase</fullName>
    </submittedName>
</protein>
<dbReference type="PANTHER" id="PTHR11596">
    <property type="entry name" value="ALKALINE PHOSPHATASE"/>
    <property type="match status" value="1"/>
</dbReference>
<dbReference type="PRINTS" id="PR00113">
    <property type="entry name" value="ALKPHPHTASE"/>
</dbReference>
<dbReference type="Proteomes" id="UP000275663">
    <property type="component" value="Chromosome"/>
</dbReference>
<gene>
    <name evidence="5" type="ORF">EJN92_02355</name>
</gene>
<dbReference type="AlphaFoldDB" id="A0A3Q9BNH1"/>
<dbReference type="GO" id="GO:0046872">
    <property type="term" value="F:metal ion binding"/>
    <property type="evidence" value="ECO:0007669"/>
    <property type="project" value="UniProtKB-KW"/>
</dbReference>
<dbReference type="SUPFAM" id="SSF53649">
    <property type="entry name" value="Alkaline phosphatase-like"/>
    <property type="match status" value="1"/>
</dbReference>
<evidence type="ECO:0000256" key="1">
    <source>
        <dbReference type="PIRSR" id="PIRSR601952-1"/>
    </source>
</evidence>
<keyword evidence="4" id="KW-0732">Signal</keyword>
<sequence length="652" mass="68242">MFKHKTLSLMILATLGASASLSFAAPTISRLTPPSNPLVAGASTLARFLPGQRFDLQATVIPEAGKTITAVSFAVDGVPVVAPLANTSILPATAINVAKPGAVAASLRAYSNSTVGVHSLTATATQSDGTSTVATGNFEVMPILTGQGRTAKNVILLLGDGMGAAHRTAARVMVKGYAQGMAQGKLAMDTFPFTGMVMTASLNSIVTDSAPGMANYVTGNKAQNNQEGVFPDDTTDAFDNPRVEYLSEYLHRTKGKSLGIVTTADVFDATPAANAVHTSNRGSGTGIVDQYLDDRSLTGLTVLMGGGRKWFIPKNSAIAAANPVNVGNGSVRSTSNDYVLPADLVAGWGAAPGAKDPNRDLISDFQTAGYAYASDKTSMDASGTPDKLLGLFSYSNMNVAFDKINKRRGTSTIVDDYGFPDQPMLDEMTSKAISVLNKNNTNGFYLMVEGASIDKQSHLMDSDRWIEETIEFDRAVKVAQDFAASNPDTLVIVTADHECAGVGIIGAYTGTGASSANVATYDAAKFPKYAIQADGYPLTTDVPGKMVIGYAGNADRYETWQSNAQPSQDSQQPFIGAAPLNTYPVTLIGQPNTRNVSTGYLITGQVAGDQGVHTATDIPLSAYGRGAMLFSGVMDNTDVFFKIGQVVLGGSK</sequence>
<comment type="cofactor">
    <cofactor evidence="2">
        <name>Mg(2+)</name>
        <dbReference type="ChEBI" id="CHEBI:18420"/>
    </cofactor>
    <text evidence="2">Binds 1 Mg(2+) ion.</text>
</comment>
<feature type="signal peptide" evidence="4">
    <location>
        <begin position="1"/>
        <end position="24"/>
    </location>
</feature>
<dbReference type="OrthoDB" id="9794455at2"/>
<evidence type="ECO:0000313" key="5">
    <source>
        <dbReference type="EMBL" id="AZP10957.1"/>
    </source>
</evidence>
<keyword evidence="6" id="KW-1185">Reference proteome</keyword>
<keyword evidence="2" id="KW-0460">Magnesium</keyword>
<feature type="binding site" evidence="2">
    <location>
        <position position="160"/>
    </location>
    <ligand>
        <name>Zn(2+)</name>
        <dbReference type="ChEBI" id="CHEBI:29105"/>
        <label>2</label>
    </ligand>
</feature>
<dbReference type="PANTHER" id="PTHR11596:SF72">
    <property type="entry name" value="ALKALINE PHOSPHATASE"/>
    <property type="match status" value="1"/>
</dbReference>
<name>A0A3Q9BNH1_9BURK</name>
<feature type="binding site" evidence="2">
    <location>
        <position position="458"/>
    </location>
    <ligand>
        <name>Zn(2+)</name>
        <dbReference type="ChEBI" id="CHEBI:29105"/>
        <label>2</label>
    </ligand>
</feature>
<evidence type="ECO:0000256" key="3">
    <source>
        <dbReference type="RuleBase" id="RU003946"/>
    </source>
</evidence>
<feature type="chain" id="PRO_5018776517" evidence="4">
    <location>
        <begin position="25"/>
        <end position="652"/>
    </location>
</feature>
<comment type="similarity">
    <text evidence="3">Belongs to the alkaline phosphatase family.</text>
</comment>
<feature type="binding site" evidence="2">
    <location>
        <position position="454"/>
    </location>
    <ligand>
        <name>Zn(2+)</name>
        <dbReference type="ChEBI" id="CHEBI:29105"/>
        <label>2</label>
    </ligand>
</feature>
<feature type="binding site" evidence="2">
    <location>
        <position position="496"/>
    </location>
    <ligand>
        <name>Zn(2+)</name>
        <dbReference type="ChEBI" id="CHEBI:29105"/>
        <label>2</label>
    </ligand>
</feature>
<feature type="binding site" evidence="2">
    <location>
        <position position="268"/>
    </location>
    <ligand>
        <name>Mg(2+)</name>
        <dbReference type="ChEBI" id="CHEBI:18420"/>
    </ligand>
</feature>
<keyword evidence="2" id="KW-0479">Metal-binding</keyword>
<keyword evidence="2" id="KW-0862">Zinc</keyword>
<dbReference type="CDD" id="cd16012">
    <property type="entry name" value="ALP"/>
    <property type="match status" value="1"/>
</dbReference>
<proteinExistence type="inferred from homology"/>
<feature type="binding site" evidence="2">
    <location>
        <position position="449"/>
    </location>
    <ligand>
        <name>Mg(2+)</name>
        <dbReference type="ChEBI" id="CHEBI:18420"/>
    </ligand>
</feature>
<feature type="binding site" evidence="2">
    <location>
        <position position="497"/>
    </location>
    <ligand>
        <name>Zn(2+)</name>
        <dbReference type="ChEBI" id="CHEBI:29105"/>
        <label>2</label>
    </ligand>
</feature>
<feature type="binding site" evidence="2">
    <location>
        <position position="270"/>
    </location>
    <ligand>
        <name>Mg(2+)</name>
        <dbReference type="ChEBI" id="CHEBI:18420"/>
    </ligand>
</feature>
<feature type="binding site" evidence="2">
    <location>
        <position position="613"/>
    </location>
    <ligand>
        <name>Zn(2+)</name>
        <dbReference type="ChEBI" id="CHEBI:29105"/>
        <label>2</label>
    </ligand>
</feature>
<organism evidence="5 6">
    <name type="scientific">Undibacterium parvum</name>
    <dbReference type="NCBI Taxonomy" id="401471"/>
    <lineage>
        <taxon>Bacteria</taxon>
        <taxon>Pseudomonadati</taxon>
        <taxon>Pseudomonadota</taxon>
        <taxon>Betaproteobacteria</taxon>
        <taxon>Burkholderiales</taxon>
        <taxon>Oxalobacteraceae</taxon>
        <taxon>Undibacterium</taxon>
    </lineage>
</organism>
<comment type="cofactor">
    <cofactor evidence="2">
        <name>Zn(2+)</name>
        <dbReference type="ChEBI" id="CHEBI:29105"/>
    </cofactor>
    <text evidence="2">Binds 2 Zn(2+) ions.</text>
</comment>
<feature type="binding site" evidence="2">
    <location>
        <position position="160"/>
    </location>
    <ligand>
        <name>Mg(2+)</name>
        <dbReference type="ChEBI" id="CHEBI:18420"/>
    </ligand>
</feature>
<dbReference type="EMBL" id="CP034464">
    <property type="protein sequence ID" value="AZP10957.1"/>
    <property type="molecule type" value="Genomic_DNA"/>
</dbReference>
<accession>A0A3Q9BNH1</accession>
<dbReference type="Gene3D" id="3.40.720.10">
    <property type="entry name" value="Alkaline Phosphatase, subunit A"/>
    <property type="match status" value="1"/>
</dbReference>
<evidence type="ECO:0000313" key="6">
    <source>
        <dbReference type="Proteomes" id="UP000275663"/>
    </source>
</evidence>
<dbReference type="RefSeq" id="WP_126126356.1">
    <property type="nucleotide sequence ID" value="NZ_CP034464.1"/>
</dbReference>
<dbReference type="InterPro" id="IPR017850">
    <property type="entry name" value="Alkaline_phosphatase_core_sf"/>
</dbReference>
<evidence type="ECO:0000256" key="4">
    <source>
        <dbReference type="SAM" id="SignalP"/>
    </source>
</evidence>
<dbReference type="Pfam" id="PF00245">
    <property type="entry name" value="Alk_phosphatase"/>
    <property type="match status" value="1"/>
</dbReference>
<feature type="active site" description="Phosphoserine intermediate" evidence="1">
    <location>
        <position position="209"/>
    </location>
</feature>
<dbReference type="GO" id="GO:0004035">
    <property type="term" value="F:alkaline phosphatase activity"/>
    <property type="evidence" value="ECO:0007669"/>
    <property type="project" value="TreeGrafter"/>
</dbReference>
<dbReference type="InterPro" id="IPR001952">
    <property type="entry name" value="Alkaline_phosphatase"/>
</dbReference>
<dbReference type="SMART" id="SM00098">
    <property type="entry name" value="alkPPc"/>
    <property type="match status" value="1"/>
</dbReference>
<reference evidence="5 6" key="1">
    <citation type="journal article" date="2011" name="Int. J. Syst. Evol. Microbiol.">
        <title>Description of Undibacterium oligocarboniphilum sp. nov., isolated from purified water, and Undibacterium pigrum strain CCUG 49012 as the type strain of Undibacterium parvum sp. nov., and emended descriptions of the genus Undibacterium and the species Undibacterium pigrum.</title>
        <authorList>
            <person name="Eder W."/>
            <person name="Wanner G."/>
            <person name="Ludwig W."/>
            <person name="Busse H.J."/>
            <person name="Ziemke-Kageler F."/>
            <person name="Lang E."/>
        </authorList>
    </citation>
    <scope>NUCLEOTIDE SEQUENCE [LARGE SCALE GENOMIC DNA]</scope>
    <source>
        <strain evidence="5 6">DSM 23061</strain>
    </source>
</reference>
<evidence type="ECO:0000256" key="2">
    <source>
        <dbReference type="PIRSR" id="PIRSR601952-2"/>
    </source>
</evidence>
<dbReference type="KEGG" id="upv:EJN92_02355"/>